<gene>
    <name evidence="2" type="ORF">ITX44_36790</name>
</gene>
<dbReference type="Proteomes" id="UP000749040">
    <property type="component" value="Unassembled WGS sequence"/>
</dbReference>
<comment type="caution">
    <text evidence="2">The sequence shown here is derived from an EMBL/GenBank/DDBJ whole genome shotgun (WGS) entry which is preliminary data.</text>
</comment>
<reference evidence="2 3" key="1">
    <citation type="submission" date="2021-01" db="EMBL/GenBank/DDBJ databases">
        <title>Streptomyces acididurans sp. nov., isolated from a peat swamp forest soil.</title>
        <authorList>
            <person name="Chantavorakit T."/>
            <person name="Duangmal K."/>
        </authorList>
    </citation>
    <scope>NUCLEOTIDE SEQUENCE [LARGE SCALE GENOMIC DNA]</scope>
    <source>
        <strain evidence="2 3">KK5PA1</strain>
    </source>
</reference>
<dbReference type="Pfam" id="PF10686">
    <property type="entry name" value="YAcAr"/>
    <property type="match status" value="1"/>
</dbReference>
<dbReference type="InterPro" id="IPR019627">
    <property type="entry name" value="YAcAr"/>
</dbReference>
<evidence type="ECO:0000259" key="1">
    <source>
        <dbReference type="Pfam" id="PF10686"/>
    </source>
</evidence>
<sequence length="164" mass="17562">MTIVAETPGPALVLGFGSRAFTDTALIGAVLLETWHDALQAGYCGITVMEGGVDGADAACAAWAFRHRHHGVGHLLVEADWEGPCAPSCPAGHRRRRAGGTEFCPAAGGRRNQQMVDRRPLLALAFIVPCTQPGCRRPRPHDSHGTADCLRRLTAAHIPVRRFP</sequence>
<accession>A0ABS2U355</accession>
<dbReference type="RefSeq" id="WP_205363645.1">
    <property type="nucleotide sequence ID" value="NZ_JADKYB010000030.1"/>
</dbReference>
<feature type="domain" description="YspA cpYpsA-related SLOG" evidence="1">
    <location>
        <begin position="17"/>
        <end position="82"/>
    </location>
</feature>
<protein>
    <submittedName>
        <fullName evidence="2">DUF2493 domain-containing protein</fullName>
    </submittedName>
</protein>
<dbReference type="EMBL" id="JADKYB010000030">
    <property type="protein sequence ID" value="MBM9510021.1"/>
    <property type="molecule type" value="Genomic_DNA"/>
</dbReference>
<keyword evidence="3" id="KW-1185">Reference proteome</keyword>
<evidence type="ECO:0000313" key="2">
    <source>
        <dbReference type="EMBL" id="MBM9510021.1"/>
    </source>
</evidence>
<organism evidence="2 3">
    <name type="scientific">Actinacidiphila acididurans</name>
    <dbReference type="NCBI Taxonomy" id="2784346"/>
    <lineage>
        <taxon>Bacteria</taxon>
        <taxon>Bacillati</taxon>
        <taxon>Actinomycetota</taxon>
        <taxon>Actinomycetes</taxon>
        <taxon>Kitasatosporales</taxon>
        <taxon>Streptomycetaceae</taxon>
        <taxon>Actinacidiphila</taxon>
    </lineage>
</organism>
<name>A0ABS2U355_9ACTN</name>
<evidence type="ECO:0000313" key="3">
    <source>
        <dbReference type="Proteomes" id="UP000749040"/>
    </source>
</evidence>
<proteinExistence type="predicted"/>